<evidence type="ECO:0000313" key="2">
    <source>
        <dbReference type="Proteomes" id="UP000827261"/>
    </source>
</evidence>
<evidence type="ECO:0000313" key="1">
    <source>
        <dbReference type="EMBL" id="QYW02248.1"/>
    </source>
</evidence>
<reference evidence="1" key="1">
    <citation type="submission" date="2021-06" db="EMBL/GenBank/DDBJ databases">
        <title>Complete genome sequence of Stenotrophomonas maltophilia phage Philippe.</title>
        <authorList>
            <person name="Vallavanatt I."/>
            <person name="Bartz M."/>
            <person name="Clark J."/>
            <person name="Burrowes B."/>
            <person name="Liu M."/>
            <person name="Gill J."/>
        </authorList>
    </citation>
    <scope>NUCLEOTIDE SEQUENCE</scope>
</reference>
<proteinExistence type="predicted"/>
<keyword evidence="2" id="KW-1185">Reference proteome</keyword>
<sequence length="144" mass="16644">MHHLTKGKLLMSLITPDLIEEWNTAVRARHLYVILDYTNHIPTLWIGAEGVDPEVWMTLNTRTHIHKYHAVKHETLRLGVMDLVERFAKHEARLFIKHSKNKQKQQFASLGITAQASGAITTVLVTIKKGTKKDYVHFALNDRW</sequence>
<organism evidence="1 2">
    <name type="scientific">Stenotrophomonas phage Philippe</name>
    <dbReference type="NCBI Taxonomy" id="2859655"/>
    <lineage>
        <taxon>Viruses</taxon>
        <taxon>Duplodnaviria</taxon>
        <taxon>Heunggongvirae</taxon>
        <taxon>Uroviricota</taxon>
        <taxon>Caudoviricetes</taxon>
        <taxon>Schitoviridae</taxon>
        <taxon>Philippevirus</taxon>
        <taxon>Philippevirus philippe</taxon>
    </lineage>
</organism>
<dbReference type="Proteomes" id="UP000827261">
    <property type="component" value="Segment"/>
</dbReference>
<protein>
    <submittedName>
        <fullName evidence="1">Uncharacterized protein</fullName>
    </submittedName>
</protein>
<accession>A0AAE8BLP6</accession>
<dbReference type="EMBL" id="MZ326861">
    <property type="protein sequence ID" value="QYW02248.1"/>
    <property type="molecule type" value="Genomic_DNA"/>
</dbReference>
<name>A0AAE8BLP6_9CAUD</name>
<gene>
    <name evidence="1" type="ORF">CPT_Philippe_055</name>
</gene>